<dbReference type="Proteomes" id="UP000031036">
    <property type="component" value="Unassembled WGS sequence"/>
</dbReference>
<name>A0A0B2W495_TOXCA</name>
<dbReference type="EMBL" id="JPKZ01000233">
    <property type="protein sequence ID" value="KHN88402.1"/>
    <property type="molecule type" value="Genomic_DNA"/>
</dbReference>
<keyword evidence="2" id="KW-1185">Reference proteome</keyword>
<accession>A0A0B2W495</accession>
<organism evidence="1 2">
    <name type="scientific">Toxocara canis</name>
    <name type="common">Canine roundworm</name>
    <dbReference type="NCBI Taxonomy" id="6265"/>
    <lineage>
        <taxon>Eukaryota</taxon>
        <taxon>Metazoa</taxon>
        <taxon>Ecdysozoa</taxon>
        <taxon>Nematoda</taxon>
        <taxon>Chromadorea</taxon>
        <taxon>Rhabditida</taxon>
        <taxon>Spirurina</taxon>
        <taxon>Ascaridomorpha</taxon>
        <taxon>Ascaridoidea</taxon>
        <taxon>Toxocaridae</taxon>
        <taxon>Toxocara</taxon>
    </lineage>
</organism>
<proteinExistence type="predicted"/>
<protein>
    <submittedName>
        <fullName evidence="1">Uncharacterized protein</fullName>
    </submittedName>
</protein>
<sequence>IGSVHDIRVHSELSPPFLSHRPCYGGPFRSQHSSLNRSNIRVMRPSGCVEDIVNNNAIRRSCPTSALKSSYCSTDKPYFGVCRECSRHSQLIGCQQLKQNQKLVGRNLRS</sequence>
<comment type="caution">
    <text evidence="1">The sequence shown here is derived from an EMBL/GenBank/DDBJ whole genome shotgun (WGS) entry which is preliminary data.</text>
</comment>
<gene>
    <name evidence="1" type="ORF">Tcan_07423</name>
</gene>
<dbReference type="AlphaFoldDB" id="A0A0B2W495"/>
<evidence type="ECO:0000313" key="2">
    <source>
        <dbReference type="Proteomes" id="UP000031036"/>
    </source>
</evidence>
<evidence type="ECO:0000313" key="1">
    <source>
        <dbReference type="EMBL" id="KHN88402.1"/>
    </source>
</evidence>
<reference evidence="1 2" key="1">
    <citation type="submission" date="2014-11" db="EMBL/GenBank/DDBJ databases">
        <title>Genetic blueprint of the zoonotic pathogen Toxocara canis.</title>
        <authorList>
            <person name="Zhu X.-Q."/>
            <person name="Korhonen P.K."/>
            <person name="Cai H."/>
            <person name="Young N.D."/>
            <person name="Nejsum P."/>
            <person name="von Samson-Himmelstjerna G."/>
            <person name="Boag P.R."/>
            <person name="Tan P."/>
            <person name="Li Q."/>
            <person name="Min J."/>
            <person name="Yang Y."/>
            <person name="Wang X."/>
            <person name="Fang X."/>
            <person name="Hall R.S."/>
            <person name="Hofmann A."/>
            <person name="Sternberg P.W."/>
            <person name="Jex A.R."/>
            <person name="Gasser R.B."/>
        </authorList>
    </citation>
    <scope>NUCLEOTIDE SEQUENCE [LARGE SCALE GENOMIC DNA]</scope>
    <source>
        <strain evidence="1">PN_DK_2014</strain>
    </source>
</reference>
<feature type="non-terminal residue" evidence="1">
    <location>
        <position position="1"/>
    </location>
</feature>